<comment type="function">
    <text evidence="3 14 16">Endonuclease that specifically degrades the RNA of RNA-DNA hybrids.</text>
</comment>
<evidence type="ECO:0000256" key="8">
    <source>
        <dbReference type="ARBA" id="ARBA00022490"/>
    </source>
</evidence>
<comment type="caution">
    <text evidence="18">The sequence shown here is derived from an EMBL/GenBank/DDBJ whole genome shotgun (WGS) entry which is preliminary data.</text>
</comment>
<evidence type="ECO:0000256" key="15">
    <source>
        <dbReference type="PROSITE-ProRule" id="PRU01319"/>
    </source>
</evidence>
<dbReference type="PANTHER" id="PTHR10954">
    <property type="entry name" value="RIBONUCLEASE H2 SUBUNIT A"/>
    <property type="match status" value="1"/>
</dbReference>
<dbReference type="NCBIfam" id="NF000596">
    <property type="entry name" value="PRK00015.1-4"/>
    <property type="match status" value="1"/>
</dbReference>
<keyword evidence="8 14" id="KW-0963">Cytoplasm</keyword>
<comment type="cofactor">
    <cofactor evidence="2">
        <name>Mg(2+)</name>
        <dbReference type="ChEBI" id="CHEBI:18420"/>
    </cofactor>
</comment>
<evidence type="ECO:0000313" key="19">
    <source>
        <dbReference type="Proteomes" id="UP001339883"/>
    </source>
</evidence>
<evidence type="ECO:0000256" key="3">
    <source>
        <dbReference type="ARBA" id="ARBA00004065"/>
    </source>
</evidence>
<evidence type="ECO:0000256" key="5">
    <source>
        <dbReference type="ARBA" id="ARBA00007383"/>
    </source>
</evidence>
<evidence type="ECO:0000256" key="7">
    <source>
        <dbReference type="ARBA" id="ARBA00019179"/>
    </source>
</evidence>
<comment type="subcellular location">
    <subcellularLocation>
        <location evidence="4 14">Cytoplasm</location>
    </subcellularLocation>
</comment>
<evidence type="ECO:0000256" key="12">
    <source>
        <dbReference type="ARBA" id="ARBA00022801"/>
    </source>
</evidence>
<evidence type="ECO:0000256" key="6">
    <source>
        <dbReference type="ARBA" id="ARBA00012180"/>
    </source>
</evidence>
<dbReference type="InterPro" id="IPR001352">
    <property type="entry name" value="RNase_HII/HIII"/>
</dbReference>
<evidence type="ECO:0000256" key="11">
    <source>
        <dbReference type="ARBA" id="ARBA00022759"/>
    </source>
</evidence>
<keyword evidence="19" id="KW-1185">Reference proteome</keyword>
<comment type="similarity">
    <text evidence="5 14 16">Belongs to the RNase HII family.</text>
</comment>
<evidence type="ECO:0000256" key="13">
    <source>
        <dbReference type="ARBA" id="ARBA00023211"/>
    </source>
</evidence>
<evidence type="ECO:0000313" key="18">
    <source>
        <dbReference type="EMBL" id="MEB5476231.1"/>
    </source>
</evidence>
<dbReference type="InterPro" id="IPR022898">
    <property type="entry name" value="RNase_HII"/>
</dbReference>
<feature type="binding site" evidence="14 15">
    <location>
        <position position="8"/>
    </location>
    <ligand>
        <name>a divalent metal cation</name>
        <dbReference type="ChEBI" id="CHEBI:60240"/>
    </ligand>
</feature>
<gene>
    <name evidence="14 18" type="primary">rnhB</name>
    <name evidence="18" type="ORF">I2F25_04050</name>
</gene>
<keyword evidence="13 14" id="KW-0464">Manganese</keyword>
<feature type="binding site" evidence="14 15">
    <location>
        <position position="99"/>
    </location>
    <ligand>
        <name>a divalent metal cation</name>
        <dbReference type="ChEBI" id="CHEBI:60240"/>
    </ligand>
</feature>
<organism evidence="18 19">
    <name type="scientific">Acinetobacter pollinis</name>
    <dbReference type="NCBI Taxonomy" id="2605270"/>
    <lineage>
        <taxon>Bacteria</taxon>
        <taxon>Pseudomonadati</taxon>
        <taxon>Pseudomonadota</taxon>
        <taxon>Gammaproteobacteria</taxon>
        <taxon>Moraxellales</taxon>
        <taxon>Moraxellaceae</taxon>
        <taxon>Acinetobacter</taxon>
    </lineage>
</organism>
<comment type="cofactor">
    <cofactor evidence="14 15">
        <name>Mn(2+)</name>
        <dbReference type="ChEBI" id="CHEBI:29035"/>
    </cofactor>
    <cofactor evidence="14 15">
        <name>Mg(2+)</name>
        <dbReference type="ChEBI" id="CHEBI:18420"/>
    </cofactor>
    <text evidence="14 15">Manganese or magnesium. Binds 1 divalent metal ion per monomer in the absence of substrate. May bind a second metal ion after substrate binding.</text>
</comment>
<reference evidence="18 19" key="1">
    <citation type="submission" date="2019-08" db="EMBL/GenBank/DDBJ databases">
        <title>Five species of Acinetobacter isolated from floral nectar and animal pollinators.</title>
        <authorList>
            <person name="Hendry T.A."/>
        </authorList>
    </citation>
    <scope>NUCLEOTIDE SEQUENCE [LARGE SCALE GENOMIC DNA]</scope>
    <source>
        <strain evidence="18 19">MD18.27</strain>
    </source>
</reference>
<feature type="domain" description="RNase H type-2" evidence="17">
    <location>
        <begin position="1"/>
        <end position="189"/>
    </location>
</feature>
<dbReference type="RefSeq" id="WP_325775050.1">
    <property type="nucleotide sequence ID" value="NZ_VTDN01000003.1"/>
</dbReference>
<dbReference type="Pfam" id="PF01351">
    <property type="entry name" value="RNase_HII"/>
    <property type="match status" value="1"/>
</dbReference>
<keyword evidence="12 14" id="KW-0378">Hydrolase</keyword>
<keyword evidence="10 14" id="KW-0479">Metal-binding</keyword>
<accession>A0ABU6DQU9</accession>
<evidence type="ECO:0000256" key="16">
    <source>
        <dbReference type="RuleBase" id="RU003515"/>
    </source>
</evidence>
<dbReference type="InterPro" id="IPR036397">
    <property type="entry name" value="RNaseH_sf"/>
</dbReference>
<evidence type="ECO:0000259" key="17">
    <source>
        <dbReference type="PROSITE" id="PS51975"/>
    </source>
</evidence>
<dbReference type="GO" id="GO:0004523">
    <property type="term" value="F:RNA-DNA hybrid ribonuclease activity"/>
    <property type="evidence" value="ECO:0007669"/>
    <property type="project" value="UniProtKB-EC"/>
</dbReference>
<dbReference type="PROSITE" id="PS51975">
    <property type="entry name" value="RNASE_H_2"/>
    <property type="match status" value="1"/>
</dbReference>
<feature type="binding site" evidence="14 15">
    <location>
        <position position="7"/>
    </location>
    <ligand>
        <name>a divalent metal cation</name>
        <dbReference type="ChEBI" id="CHEBI:60240"/>
    </ligand>
</feature>
<evidence type="ECO:0000256" key="2">
    <source>
        <dbReference type="ARBA" id="ARBA00001946"/>
    </source>
</evidence>
<dbReference type="SUPFAM" id="SSF53098">
    <property type="entry name" value="Ribonuclease H-like"/>
    <property type="match status" value="1"/>
</dbReference>
<evidence type="ECO:0000256" key="10">
    <source>
        <dbReference type="ARBA" id="ARBA00022723"/>
    </source>
</evidence>
<dbReference type="HAMAP" id="MF_00052_B">
    <property type="entry name" value="RNase_HII_B"/>
    <property type="match status" value="1"/>
</dbReference>
<dbReference type="CDD" id="cd07182">
    <property type="entry name" value="RNase_HII_bacteria_HII_like"/>
    <property type="match status" value="1"/>
</dbReference>
<dbReference type="InterPro" id="IPR024567">
    <property type="entry name" value="RNase_HII/HIII_dom"/>
</dbReference>
<keyword evidence="9 14" id="KW-0540">Nuclease</keyword>
<comment type="catalytic activity">
    <reaction evidence="1 14 15 16">
        <text>Endonucleolytic cleavage to 5'-phosphomonoester.</text>
        <dbReference type="EC" id="3.1.26.4"/>
    </reaction>
</comment>
<name>A0ABU6DQU9_9GAMM</name>
<dbReference type="EC" id="3.1.26.4" evidence="6 14"/>
<dbReference type="Proteomes" id="UP001339883">
    <property type="component" value="Unassembled WGS sequence"/>
</dbReference>
<dbReference type="EMBL" id="VTDN01000003">
    <property type="protein sequence ID" value="MEB5476231.1"/>
    <property type="molecule type" value="Genomic_DNA"/>
</dbReference>
<evidence type="ECO:0000256" key="9">
    <source>
        <dbReference type="ARBA" id="ARBA00022722"/>
    </source>
</evidence>
<dbReference type="PANTHER" id="PTHR10954:SF18">
    <property type="entry name" value="RIBONUCLEASE HII"/>
    <property type="match status" value="1"/>
</dbReference>
<dbReference type="InterPro" id="IPR012337">
    <property type="entry name" value="RNaseH-like_sf"/>
</dbReference>
<evidence type="ECO:0000256" key="4">
    <source>
        <dbReference type="ARBA" id="ARBA00004496"/>
    </source>
</evidence>
<protein>
    <recommendedName>
        <fullName evidence="7 14">Ribonuclease HII</fullName>
        <shortName evidence="14">RNase HII</shortName>
        <ecNumber evidence="6 14">3.1.26.4</ecNumber>
    </recommendedName>
</protein>
<evidence type="ECO:0000256" key="14">
    <source>
        <dbReference type="HAMAP-Rule" id="MF_00052"/>
    </source>
</evidence>
<dbReference type="NCBIfam" id="NF000595">
    <property type="entry name" value="PRK00015.1-3"/>
    <property type="match status" value="1"/>
</dbReference>
<dbReference type="Gene3D" id="3.30.420.10">
    <property type="entry name" value="Ribonuclease H-like superfamily/Ribonuclease H"/>
    <property type="match status" value="1"/>
</dbReference>
<evidence type="ECO:0000256" key="1">
    <source>
        <dbReference type="ARBA" id="ARBA00000077"/>
    </source>
</evidence>
<sequence>MIIAGVDEAGRGPLVGSVVAAAVILDPKNPIVGLNDSKKLSEKKREKLFVEIQEKALAWSIAEATHDEIDEINILQATFLAMRRAVDGLTHAPQQVWVDGNQMIKGLDIECHPIVGGDLLYPEISAASILAKVTRDRQMVELDEQYPEYGFAKHKGYPTKAHLLAIAEHGIIEAHRKSYGPIKKLQVQQ</sequence>
<keyword evidence="11 14" id="KW-0255">Endonuclease</keyword>
<proteinExistence type="inferred from homology"/>